<gene>
    <name evidence="8" type="ORF">AK830_g6401</name>
</gene>
<evidence type="ECO:0000313" key="9">
    <source>
        <dbReference type="Proteomes" id="UP000050424"/>
    </source>
</evidence>
<evidence type="ECO:0000256" key="5">
    <source>
        <dbReference type="SAM" id="MobiDB-lite"/>
    </source>
</evidence>
<dbReference type="Pfam" id="PF03105">
    <property type="entry name" value="SPX"/>
    <property type="match status" value="1"/>
</dbReference>
<dbReference type="InterPro" id="IPR004331">
    <property type="entry name" value="SPX_dom"/>
</dbReference>
<comment type="caution">
    <text evidence="8">The sequence shown here is derived from an EMBL/GenBank/DDBJ whole genome shotgun (WGS) entry which is preliminary data.</text>
</comment>
<dbReference type="InterPro" id="IPR013083">
    <property type="entry name" value="Znf_RING/FYVE/PHD"/>
</dbReference>
<dbReference type="OrthoDB" id="5588846at2759"/>
<dbReference type="PANTHER" id="PTHR23327">
    <property type="entry name" value="RING FINGER PROTEIN 127"/>
    <property type="match status" value="1"/>
</dbReference>
<evidence type="ECO:0000256" key="2">
    <source>
        <dbReference type="ARBA" id="ARBA00022771"/>
    </source>
</evidence>
<dbReference type="Gene3D" id="3.30.40.10">
    <property type="entry name" value="Zinc/RING finger domain, C3HC4 (zinc finger)"/>
    <property type="match status" value="1"/>
</dbReference>
<dbReference type="Proteomes" id="UP000050424">
    <property type="component" value="Unassembled WGS sequence"/>
</dbReference>
<keyword evidence="2 4" id="KW-0863">Zinc-finger</keyword>
<feature type="region of interest" description="Disordered" evidence="5">
    <location>
        <begin position="117"/>
        <end position="150"/>
    </location>
</feature>
<sequence length="476" mass="53832">MKFAHDFKATLATQNFPPHWVDQAIPYSQLKKCLKKVQRELRDLGLDPETLRSLLDPNNTSPVAVHYKLKAASDSNLLRPKLTVNVRMRNGVPIDASLTSTSKEFLNKIAATIPQDHLKESSAKTEISTVDSQSTPLAGPTEADEPAETDRRPLDEAHHTFASPPTLNPVPDDPDDGTYETIEVPLVFDGEFFDILQSDVGNLDVLQAEEEEKMKSEIVDLGKEVAQVAKPSRFSKNDLAQWRNIFELYLDAEVFFATHELDHGARSSQVAMKQLTWFQSQVEKQGLAKQFRLAESRAAFARFLSLNASLLKNLQFQELNKLAITKILKKFDKRTSLGISKAFPTAVHSNKLLAGNIARDICAQMSQELVSVVPQLNDYLCPVCFSLAYLPIRLDCQHVFCIRCVIKIQRRREKHCPLCRADVVMKASTEHLDYELTKYVKKYFPKEAKEKQRANDIERGIEDYGPGYVHKECTVM</sequence>
<dbReference type="GO" id="GO:0008270">
    <property type="term" value="F:zinc ion binding"/>
    <property type="evidence" value="ECO:0007669"/>
    <property type="project" value="UniProtKB-KW"/>
</dbReference>
<evidence type="ECO:0000259" key="7">
    <source>
        <dbReference type="PROSITE" id="PS51382"/>
    </source>
</evidence>
<evidence type="ECO:0000259" key="6">
    <source>
        <dbReference type="PROSITE" id="PS50089"/>
    </source>
</evidence>
<organism evidence="8 9">
    <name type="scientific">Neonectria ditissima</name>
    <dbReference type="NCBI Taxonomy" id="78410"/>
    <lineage>
        <taxon>Eukaryota</taxon>
        <taxon>Fungi</taxon>
        <taxon>Dikarya</taxon>
        <taxon>Ascomycota</taxon>
        <taxon>Pezizomycotina</taxon>
        <taxon>Sordariomycetes</taxon>
        <taxon>Hypocreomycetidae</taxon>
        <taxon>Hypocreales</taxon>
        <taxon>Nectriaceae</taxon>
        <taxon>Neonectria</taxon>
    </lineage>
</organism>
<dbReference type="PROSITE" id="PS50089">
    <property type="entry name" value="ZF_RING_2"/>
    <property type="match status" value="1"/>
</dbReference>
<keyword evidence="1" id="KW-0479">Metal-binding</keyword>
<dbReference type="SUPFAM" id="SSF57850">
    <property type="entry name" value="RING/U-box"/>
    <property type="match status" value="1"/>
</dbReference>
<evidence type="ECO:0000313" key="8">
    <source>
        <dbReference type="EMBL" id="KPM40162.1"/>
    </source>
</evidence>
<feature type="domain" description="RING-type" evidence="6">
    <location>
        <begin position="381"/>
        <end position="420"/>
    </location>
</feature>
<evidence type="ECO:0000256" key="3">
    <source>
        <dbReference type="ARBA" id="ARBA00022833"/>
    </source>
</evidence>
<dbReference type="InterPro" id="IPR001841">
    <property type="entry name" value="Znf_RING"/>
</dbReference>
<dbReference type="AlphaFoldDB" id="A0A0P7BIG0"/>
<dbReference type="STRING" id="78410.A0A0P7BIG0"/>
<name>A0A0P7BIG0_9HYPO</name>
<accession>A0A0P7BIG0</accession>
<dbReference type="SMART" id="SM00184">
    <property type="entry name" value="RING"/>
    <property type="match status" value="1"/>
</dbReference>
<evidence type="ECO:0000256" key="1">
    <source>
        <dbReference type="ARBA" id="ARBA00022723"/>
    </source>
</evidence>
<proteinExistence type="predicted"/>
<dbReference type="PANTHER" id="PTHR23327:SF51">
    <property type="entry name" value="TRANSCRIPTIONAL REGULATOR OF YEAST FORM ADHERENCE 3"/>
    <property type="match status" value="1"/>
</dbReference>
<dbReference type="EMBL" id="LKCW01000089">
    <property type="protein sequence ID" value="KPM40162.1"/>
    <property type="molecule type" value="Genomic_DNA"/>
</dbReference>
<protein>
    <recommendedName>
        <fullName evidence="10">RING-14 protein</fullName>
    </recommendedName>
</protein>
<reference evidence="8 9" key="1">
    <citation type="submission" date="2015-09" db="EMBL/GenBank/DDBJ databases">
        <title>Draft genome of a European isolate of the apple canker pathogen Neonectria ditissima.</title>
        <authorList>
            <person name="Gomez-Cortecero A."/>
            <person name="Harrison R.J."/>
            <person name="Armitage A.D."/>
        </authorList>
    </citation>
    <scope>NUCLEOTIDE SEQUENCE [LARGE SCALE GENOMIC DNA]</scope>
    <source>
        <strain evidence="8 9">R09/05</strain>
    </source>
</reference>
<dbReference type="Pfam" id="PF13920">
    <property type="entry name" value="zf-C3HC4_3"/>
    <property type="match status" value="1"/>
</dbReference>
<keyword evidence="3" id="KW-0862">Zinc</keyword>
<dbReference type="PROSITE" id="PS00518">
    <property type="entry name" value="ZF_RING_1"/>
    <property type="match status" value="1"/>
</dbReference>
<feature type="domain" description="SPX" evidence="7">
    <location>
        <begin position="1"/>
        <end position="345"/>
    </location>
</feature>
<evidence type="ECO:0008006" key="10">
    <source>
        <dbReference type="Google" id="ProtNLM"/>
    </source>
</evidence>
<keyword evidence="9" id="KW-1185">Reference proteome</keyword>
<feature type="compositionally biased region" description="Polar residues" evidence="5">
    <location>
        <begin position="124"/>
        <end position="136"/>
    </location>
</feature>
<dbReference type="PROSITE" id="PS51382">
    <property type="entry name" value="SPX"/>
    <property type="match status" value="1"/>
</dbReference>
<dbReference type="InterPro" id="IPR017907">
    <property type="entry name" value="Znf_RING_CS"/>
</dbReference>
<evidence type="ECO:0000256" key="4">
    <source>
        <dbReference type="PROSITE-ProRule" id="PRU00175"/>
    </source>
</evidence>